<evidence type="ECO:0000256" key="1">
    <source>
        <dbReference type="ARBA" id="ARBA00010515"/>
    </source>
</evidence>
<dbReference type="PANTHER" id="PTHR48081">
    <property type="entry name" value="AB HYDROLASE SUPERFAMILY PROTEIN C4A8.06C"/>
    <property type="match status" value="1"/>
</dbReference>
<evidence type="ECO:0000256" key="2">
    <source>
        <dbReference type="ARBA" id="ARBA00022801"/>
    </source>
</evidence>
<keyword evidence="2 4" id="KW-0378">Hydrolase</keyword>
<dbReference type="InterPro" id="IPR002168">
    <property type="entry name" value="Lipase_GDXG_HIS_AS"/>
</dbReference>
<proteinExistence type="inferred from homology"/>
<dbReference type="PROSITE" id="PS01173">
    <property type="entry name" value="LIPASE_GDXG_HIS"/>
    <property type="match status" value="1"/>
</dbReference>
<accession>A0A0E1VWL8</accession>
<sequence length="319" mass="33861">MLEPTIEAFVARVAAWYPDDAATRPIAEQRALYERFAAAWTPALPADVDTRDARLGAFGDGREIRLRRYRSRCAAACGTVLFFHGGGFVVGSLDSHALMTARIAADTGLDVIAVDYRLAPEHRAPAAFDDCLAVTLAALDGRLPFESIALPLRLAGDSAGGMLAASVATALRDGGRIGRDGGGRAGGGVCAVALVYPMLGFEPQAPARDTHAHAPMLTLDDVHAYRRHYWGDAGAPPGALPLDARRFDGLPPVLAIGAEHDPLRDDARVYAERIRSAGGAARFWCGDGLVHGCWRALDTSAQAARMHRAVCEFLLAPDG</sequence>
<dbReference type="GO" id="GO:0016787">
    <property type="term" value="F:hydrolase activity"/>
    <property type="evidence" value="ECO:0007669"/>
    <property type="project" value="UniProtKB-KW"/>
</dbReference>
<dbReference type="SUPFAM" id="SSF53474">
    <property type="entry name" value="alpha/beta-Hydrolases"/>
    <property type="match status" value="1"/>
</dbReference>
<dbReference type="Pfam" id="PF07859">
    <property type="entry name" value="Abhydrolase_3"/>
    <property type="match status" value="1"/>
</dbReference>
<dbReference type="GeneID" id="92976811"/>
<evidence type="ECO:0000259" key="3">
    <source>
        <dbReference type="Pfam" id="PF07859"/>
    </source>
</evidence>
<dbReference type="InterPro" id="IPR013094">
    <property type="entry name" value="AB_hydrolase_3"/>
</dbReference>
<dbReference type="InterPro" id="IPR050300">
    <property type="entry name" value="GDXG_lipolytic_enzyme"/>
</dbReference>
<comment type="similarity">
    <text evidence="1">Belongs to the 'GDXG' lipolytic enzyme family.</text>
</comment>
<dbReference type="EMBL" id="CM000833">
    <property type="protein sequence ID" value="EET05318.1"/>
    <property type="molecule type" value="Genomic_DNA"/>
</dbReference>
<dbReference type="HOGENOM" id="CLU_012494_6_4_4"/>
<protein>
    <submittedName>
        <fullName evidence="4">Alpha/beta hydrolase family protein</fullName>
    </submittedName>
</protein>
<name>A0A0E1VWL8_BURPE</name>
<dbReference type="RefSeq" id="WP_004186844.1">
    <property type="nucleotide sequence ID" value="NZ_CM000833.1"/>
</dbReference>
<organism evidence="4">
    <name type="scientific">Burkholderia pseudomallei 1710a</name>
    <dbReference type="NCBI Taxonomy" id="320371"/>
    <lineage>
        <taxon>Bacteria</taxon>
        <taxon>Pseudomonadati</taxon>
        <taxon>Pseudomonadota</taxon>
        <taxon>Betaproteobacteria</taxon>
        <taxon>Burkholderiales</taxon>
        <taxon>Burkholderiaceae</taxon>
        <taxon>Burkholderia</taxon>
        <taxon>pseudomallei group</taxon>
    </lineage>
</organism>
<dbReference type="Gene3D" id="3.40.50.1820">
    <property type="entry name" value="alpha/beta hydrolase"/>
    <property type="match status" value="1"/>
</dbReference>
<dbReference type="Proteomes" id="UP000001812">
    <property type="component" value="Chromosome II"/>
</dbReference>
<reference evidence="4" key="1">
    <citation type="submission" date="2009-05" db="EMBL/GenBank/DDBJ databases">
        <authorList>
            <person name="Harkins D.M."/>
            <person name="DeShazer D."/>
            <person name="Woods D.E."/>
            <person name="Brinkac L.M."/>
            <person name="Brown K.A."/>
            <person name="Hung G.C."/>
            <person name="Tuanyok A."/>
            <person name="Zhang B."/>
            <person name="Nierman W.C."/>
        </authorList>
    </citation>
    <scope>NUCLEOTIDE SEQUENCE [LARGE SCALE GENOMIC DNA]</scope>
    <source>
        <strain evidence="4">1710a</strain>
    </source>
</reference>
<dbReference type="InterPro" id="IPR029058">
    <property type="entry name" value="AB_hydrolase_fold"/>
</dbReference>
<dbReference type="AlphaFoldDB" id="A0A0E1VWL8"/>
<gene>
    <name evidence="4" type="ORF">BURPS1710A_A3266</name>
</gene>
<feature type="domain" description="Alpha/beta hydrolase fold-3" evidence="3">
    <location>
        <begin position="80"/>
        <end position="294"/>
    </location>
</feature>
<evidence type="ECO:0000313" key="4">
    <source>
        <dbReference type="EMBL" id="EET05318.1"/>
    </source>
</evidence>
<dbReference type="PANTHER" id="PTHR48081:SF8">
    <property type="entry name" value="ALPHA_BETA HYDROLASE FOLD-3 DOMAIN-CONTAINING PROTEIN-RELATED"/>
    <property type="match status" value="1"/>
</dbReference>